<dbReference type="RefSeq" id="WP_123226178.1">
    <property type="nucleotide sequence ID" value="NZ_RJSE01000003.1"/>
</dbReference>
<evidence type="ECO:0000256" key="1">
    <source>
        <dbReference type="SAM" id="Phobius"/>
    </source>
</evidence>
<dbReference type="InterPro" id="IPR046198">
    <property type="entry name" value="DUF6230"/>
</dbReference>
<dbReference type="OrthoDB" id="5142680at2"/>
<keyword evidence="3" id="KW-1185">Reference proteome</keyword>
<gene>
    <name evidence="2" type="ORF">EFK50_03620</name>
</gene>
<dbReference type="AlphaFoldDB" id="A0A3N0CNR0"/>
<name>A0A3N0CNR0_9ACTN</name>
<dbReference type="Proteomes" id="UP000267128">
    <property type="component" value="Unassembled WGS sequence"/>
</dbReference>
<organism evidence="2 3">
    <name type="scientific">Nocardioides marmoriginsengisoli</name>
    <dbReference type="NCBI Taxonomy" id="661483"/>
    <lineage>
        <taxon>Bacteria</taxon>
        <taxon>Bacillati</taxon>
        <taxon>Actinomycetota</taxon>
        <taxon>Actinomycetes</taxon>
        <taxon>Propionibacteriales</taxon>
        <taxon>Nocardioidaceae</taxon>
        <taxon>Nocardioides</taxon>
    </lineage>
</organism>
<keyword evidence="1" id="KW-1133">Transmembrane helix</keyword>
<comment type="caution">
    <text evidence="2">The sequence shown here is derived from an EMBL/GenBank/DDBJ whole genome shotgun (WGS) entry which is preliminary data.</text>
</comment>
<dbReference type="Pfam" id="PF19741">
    <property type="entry name" value="DUF6230"/>
    <property type="match status" value="1"/>
</dbReference>
<reference evidence="2 3" key="1">
    <citation type="submission" date="2018-11" db="EMBL/GenBank/DDBJ databases">
        <authorList>
            <person name="Li F."/>
        </authorList>
    </citation>
    <scope>NUCLEOTIDE SEQUENCE [LARGE SCALE GENOMIC DNA]</scope>
    <source>
        <strain evidence="2 3">Gsoil 097</strain>
    </source>
</reference>
<proteinExistence type="predicted"/>
<sequence>MSAVAADGLPRYGTRWRRTGVLLGAGLAVVVALVALVRTSVIASSIVVQNASASFSSSAIVGQDVGLGVVPILRSNGSTGSVLRAGFATVSLNGFCLSKTETIAGFTYTITLSAGDGNLATNEITANNAVFDLSSMRSAGQAGQATNGLVLQGIDQLGLAATDVTTTRTGGVFDANPLEASTSGYGKGAFGIDATSGSLSSVKGTLWDAQVNGSINLPNLKIAVTPGTGTACSAAGSAYPK</sequence>
<dbReference type="EMBL" id="RJSE01000003">
    <property type="protein sequence ID" value="RNL65075.1"/>
    <property type="molecule type" value="Genomic_DNA"/>
</dbReference>
<evidence type="ECO:0008006" key="4">
    <source>
        <dbReference type="Google" id="ProtNLM"/>
    </source>
</evidence>
<protein>
    <recommendedName>
        <fullName evidence="4">Cholesterol esterase</fullName>
    </recommendedName>
</protein>
<keyword evidence="1" id="KW-0812">Transmembrane</keyword>
<evidence type="ECO:0000313" key="3">
    <source>
        <dbReference type="Proteomes" id="UP000267128"/>
    </source>
</evidence>
<feature type="transmembrane region" description="Helical" evidence="1">
    <location>
        <begin position="21"/>
        <end position="48"/>
    </location>
</feature>
<keyword evidence="1" id="KW-0472">Membrane</keyword>
<evidence type="ECO:0000313" key="2">
    <source>
        <dbReference type="EMBL" id="RNL65075.1"/>
    </source>
</evidence>
<accession>A0A3N0CNR0</accession>